<reference evidence="2 3" key="1">
    <citation type="submission" date="2020-08" db="EMBL/GenBank/DDBJ databases">
        <title>Genomic Encyclopedia of Archaeal and Bacterial Type Strains, Phase II (KMG-II): from individual species to whole genera.</title>
        <authorList>
            <person name="Goeker M."/>
        </authorList>
    </citation>
    <scope>NUCLEOTIDE SEQUENCE [LARGE SCALE GENOMIC DNA]</scope>
    <source>
        <strain evidence="2 3">DSM 43850</strain>
    </source>
</reference>
<proteinExistence type="predicted"/>
<comment type="caution">
    <text evidence="2">The sequence shown here is derived from an EMBL/GenBank/DDBJ whole genome shotgun (WGS) entry which is preliminary data.</text>
</comment>
<dbReference type="EMBL" id="JACJID010000003">
    <property type="protein sequence ID" value="MBA8926993.1"/>
    <property type="molecule type" value="Genomic_DNA"/>
</dbReference>
<sequence>MLRRLLLFAHWALPCAAAVLAGWLFDRHPLITAGVVAACVLLRPVHTGAVSRAVVILLAMSPVGPFLLEVYRWVADLVVAGWTALDALPTIFLSWPAHLLYAVLCLAVGSVVSLIGFALVGQPCFALMELESSARQRARDAAARRIAETPDRYRFALYLRPFTTSGQLASNAVGVLSADGQVGNIQTDFEAVLASAFPAHRPLIAAGRPGELLPTGVQGLGSMIEHTWDIPGTGKFQCTEANWRSRVRTLARHAETVVVVPLDFAGTRWEINWLYRNGLLSKCVFVMPPTMAGARDYEKPWAQVEGFLRARGVQVPGYRSSGGLFEVSADGTELVSRPSFVYAPVPRATALLIQFALTRRRR</sequence>
<gene>
    <name evidence="2" type="ORF">BC739_004199</name>
</gene>
<keyword evidence="1" id="KW-0472">Membrane</keyword>
<feature type="transmembrane region" description="Helical" evidence="1">
    <location>
        <begin position="31"/>
        <end position="58"/>
    </location>
</feature>
<keyword evidence="1" id="KW-1133">Transmembrane helix</keyword>
<dbReference type="RefSeq" id="WP_182838145.1">
    <property type="nucleotide sequence ID" value="NZ_BAAABQ010000074.1"/>
</dbReference>
<keyword evidence="1" id="KW-0812">Transmembrane</keyword>
<protein>
    <recommendedName>
        <fullName evidence="4">Apolipoprotein N-acyltransferase</fullName>
    </recommendedName>
</protein>
<evidence type="ECO:0000313" key="3">
    <source>
        <dbReference type="Proteomes" id="UP000517916"/>
    </source>
</evidence>
<feature type="transmembrane region" description="Helical" evidence="1">
    <location>
        <begin position="99"/>
        <end position="120"/>
    </location>
</feature>
<accession>A0ABR6BJC1</accession>
<keyword evidence="3" id="KW-1185">Reference proteome</keyword>
<evidence type="ECO:0008006" key="4">
    <source>
        <dbReference type="Google" id="ProtNLM"/>
    </source>
</evidence>
<dbReference type="Proteomes" id="UP000517916">
    <property type="component" value="Unassembled WGS sequence"/>
</dbReference>
<evidence type="ECO:0000256" key="1">
    <source>
        <dbReference type="SAM" id="Phobius"/>
    </source>
</evidence>
<evidence type="ECO:0000313" key="2">
    <source>
        <dbReference type="EMBL" id="MBA8926993.1"/>
    </source>
</evidence>
<name>A0ABR6BJC1_9PSEU</name>
<organism evidence="2 3">
    <name type="scientific">Kutzneria viridogrisea</name>
    <dbReference type="NCBI Taxonomy" id="47990"/>
    <lineage>
        <taxon>Bacteria</taxon>
        <taxon>Bacillati</taxon>
        <taxon>Actinomycetota</taxon>
        <taxon>Actinomycetes</taxon>
        <taxon>Pseudonocardiales</taxon>
        <taxon>Pseudonocardiaceae</taxon>
        <taxon>Kutzneria</taxon>
    </lineage>
</organism>